<evidence type="ECO:0000259" key="10">
    <source>
        <dbReference type="PROSITE" id="PS51371"/>
    </source>
</evidence>
<gene>
    <name evidence="11" type="primary">mgtE</name>
    <name evidence="11" type="ORF">V6x_59970</name>
</gene>
<comment type="similarity">
    <text evidence="2">Belongs to the SLC41A transporter family.</text>
</comment>
<dbReference type="GO" id="GO:0015095">
    <property type="term" value="F:magnesium ion transmembrane transporter activity"/>
    <property type="evidence" value="ECO:0007669"/>
    <property type="project" value="InterPro"/>
</dbReference>
<dbReference type="InterPro" id="IPR006669">
    <property type="entry name" value="MgtE_transporter"/>
</dbReference>
<dbReference type="SUPFAM" id="SSF54631">
    <property type="entry name" value="CBS-domain pair"/>
    <property type="match status" value="1"/>
</dbReference>
<dbReference type="Pfam" id="PF00571">
    <property type="entry name" value="CBS"/>
    <property type="match status" value="2"/>
</dbReference>
<feature type="transmembrane region" description="Helical" evidence="9">
    <location>
        <begin position="168"/>
        <end position="190"/>
    </location>
</feature>
<reference evidence="11 12" key="1">
    <citation type="submission" date="2019-02" db="EMBL/GenBank/DDBJ databases">
        <title>Deep-cultivation of Planctomycetes and their phenomic and genomic characterization uncovers novel biology.</title>
        <authorList>
            <person name="Wiegand S."/>
            <person name="Jogler M."/>
            <person name="Boedeker C."/>
            <person name="Pinto D."/>
            <person name="Vollmers J."/>
            <person name="Rivas-Marin E."/>
            <person name="Kohn T."/>
            <person name="Peeters S.H."/>
            <person name="Heuer A."/>
            <person name="Rast P."/>
            <person name="Oberbeckmann S."/>
            <person name="Bunk B."/>
            <person name="Jeske O."/>
            <person name="Meyerdierks A."/>
            <person name="Storesund J.E."/>
            <person name="Kallscheuer N."/>
            <person name="Luecker S."/>
            <person name="Lage O.M."/>
            <person name="Pohl T."/>
            <person name="Merkel B.J."/>
            <person name="Hornburger P."/>
            <person name="Mueller R.-W."/>
            <person name="Bruemmer F."/>
            <person name="Labrenz M."/>
            <person name="Spormann A.M."/>
            <person name="Op den Camp H."/>
            <person name="Overmann J."/>
            <person name="Amann R."/>
            <person name="Jetten M.S.M."/>
            <person name="Mascher T."/>
            <person name="Medema M.H."/>
            <person name="Devos D.P."/>
            <person name="Kaster A.-K."/>
            <person name="Ovreas L."/>
            <person name="Rohde M."/>
            <person name="Galperin M.Y."/>
            <person name="Jogler C."/>
        </authorList>
    </citation>
    <scope>NUCLEOTIDE SEQUENCE [LARGE SCALE GENOMIC DNA]</scope>
    <source>
        <strain evidence="11 12">V6</strain>
    </source>
</reference>
<dbReference type="InterPro" id="IPR000644">
    <property type="entry name" value="CBS_dom"/>
</dbReference>
<dbReference type="Gene3D" id="3.10.580.10">
    <property type="entry name" value="CBS-domain"/>
    <property type="match status" value="1"/>
</dbReference>
<dbReference type="PANTHER" id="PTHR43773:SF1">
    <property type="entry name" value="MAGNESIUM TRANSPORTER MGTE"/>
    <property type="match status" value="1"/>
</dbReference>
<evidence type="ECO:0000256" key="5">
    <source>
        <dbReference type="ARBA" id="ARBA00022842"/>
    </source>
</evidence>
<dbReference type="PROSITE" id="PS51371">
    <property type="entry name" value="CBS"/>
    <property type="match status" value="1"/>
</dbReference>
<dbReference type="Pfam" id="PF01769">
    <property type="entry name" value="MgtE"/>
    <property type="match status" value="1"/>
</dbReference>
<keyword evidence="4 9" id="KW-0812">Transmembrane</keyword>
<dbReference type="InterPro" id="IPR046342">
    <property type="entry name" value="CBS_dom_sf"/>
</dbReference>
<feature type="transmembrane region" description="Helical" evidence="9">
    <location>
        <begin position="196"/>
        <end position="221"/>
    </location>
</feature>
<dbReference type="Proteomes" id="UP000320722">
    <property type="component" value="Chromosome"/>
</dbReference>
<dbReference type="CDD" id="cd04606">
    <property type="entry name" value="CBS_pair_Mg_transporter"/>
    <property type="match status" value="1"/>
</dbReference>
<sequence>MHAVLPGERRLTDPVIDYVRTDFACLYQHQTISEALDAIRNKPPEGQIIYFYVLDKQNRLTGVVPTRRLLLNSPEHRIEDIMFTEVISIPDHASVLEACEYFTFHRLLAFPVVDQDLHLKGIVDVELYTSELSDLERNEGNEELFQLIGMHLADTQHSSPAKAFRIRFPWLIANIAGGILSAFLSGIFAAELKQAVALALFIPVVLALAESVSIQSVSLALQALRNQKTTFAAVFQRLHAEFATGLMLGSACAICIASVALVWLGEVEVVLCLLGGITGGVAGATVIGSIIPKLLRYFQHEPQVAAGPIALAMTDILTLLIYFSIARWLLG</sequence>
<keyword evidence="5" id="KW-0460">Magnesium</keyword>
<evidence type="ECO:0000256" key="9">
    <source>
        <dbReference type="SAM" id="Phobius"/>
    </source>
</evidence>
<dbReference type="RefSeq" id="WP_145045148.1">
    <property type="nucleotide sequence ID" value="NZ_CP036347.1"/>
</dbReference>
<feature type="transmembrane region" description="Helical" evidence="9">
    <location>
        <begin position="242"/>
        <end position="264"/>
    </location>
</feature>
<organism evidence="11 12">
    <name type="scientific">Gimesia chilikensis</name>
    <dbReference type="NCBI Taxonomy" id="2605989"/>
    <lineage>
        <taxon>Bacteria</taxon>
        <taxon>Pseudomonadati</taxon>
        <taxon>Planctomycetota</taxon>
        <taxon>Planctomycetia</taxon>
        <taxon>Planctomycetales</taxon>
        <taxon>Planctomycetaceae</taxon>
        <taxon>Gimesia</taxon>
    </lineage>
</organism>
<name>A0A517WLW1_9PLAN</name>
<evidence type="ECO:0000256" key="7">
    <source>
        <dbReference type="ARBA" id="ARBA00023136"/>
    </source>
</evidence>
<evidence type="ECO:0000256" key="8">
    <source>
        <dbReference type="PROSITE-ProRule" id="PRU00703"/>
    </source>
</evidence>
<comment type="subcellular location">
    <subcellularLocation>
        <location evidence="1">Membrane</location>
        <topology evidence="1">Multi-pass membrane protein</topology>
    </subcellularLocation>
</comment>
<dbReference type="GO" id="GO:0016020">
    <property type="term" value="C:membrane"/>
    <property type="evidence" value="ECO:0007669"/>
    <property type="project" value="UniProtKB-SubCell"/>
</dbReference>
<keyword evidence="6 9" id="KW-1133">Transmembrane helix</keyword>
<evidence type="ECO:0000256" key="4">
    <source>
        <dbReference type="ARBA" id="ARBA00022692"/>
    </source>
</evidence>
<dbReference type="EMBL" id="CP036347">
    <property type="protein sequence ID" value="QDU06245.1"/>
    <property type="molecule type" value="Genomic_DNA"/>
</dbReference>
<evidence type="ECO:0000256" key="6">
    <source>
        <dbReference type="ARBA" id="ARBA00022989"/>
    </source>
</evidence>
<feature type="transmembrane region" description="Helical" evidence="9">
    <location>
        <begin position="304"/>
        <end position="325"/>
    </location>
</feature>
<evidence type="ECO:0000256" key="1">
    <source>
        <dbReference type="ARBA" id="ARBA00004141"/>
    </source>
</evidence>
<dbReference type="InterPro" id="IPR006667">
    <property type="entry name" value="SLC41_membr_dom"/>
</dbReference>
<keyword evidence="8" id="KW-0129">CBS domain</keyword>
<dbReference type="PANTHER" id="PTHR43773">
    <property type="entry name" value="MAGNESIUM TRANSPORTER MGTE"/>
    <property type="match status" value="1"/>
</dbReference>
<keyword evidence="7 9" id="KW-0472">Membrane</keyword>
<dbReference type="SUPFAM" id="SSF161093">
    <property type="entry name" value="MgtE membrane domain-like"/>
    <property type="match status" value="1"/>
</dbReference>
<evidence type="ECO:0000313" key="11">
    <source>
        <dbReference type="EMBL" id="QDU06245.1"/>
    </source>
</evidence>
<feature type="transmembrane region" description="Helical" evidence="9">
    <location>
        <begin position="270"/>
        <end position="292"/>
    </location>
</feature>
<dbReference type="AlphaFoldDB" id="A0A517WLW1"/>
<evidence type="ECO:0000256" key="2">
    <source>
        <dbReference type="ARBA" id="ARBA00009749"/>
    </source>
</evidence>
<keyword evidence="3" id="KW-0813">Transport</keyword>
<evidence type="ECO:0000313" key="12">
    <source>
        <dbReference type="Proteomes" id="UP000320722"/>
    </source>
</evidence>
<protein>
    <submittedName>
        <fullName evidence="11">Magnesium transporter MgtE</fullName>
    </submittedName>
</protein>
<dbReference type="SMART" id="SM00116">
    <property type="entry name" value="CBS"/>
    <property type="match status" value="2"/>
</dbReference>
<feature type="domain" description="CBS" evidence="10">
    <location>
        <begin position="82"/>
        <end position="143"/>
    </location>
</feature>
<proteinExistence type="inferred from homology"/>
<evidence type="ECO:0000256" key="3">
    <source>
        <dbReference type="ARBA" id="ARBA00022448"/>
    </source>
</evidence>
<dbReference type="InterPro" id="IPR036739">
    <property type="entry name" value="SLC41_membr_dom_sf"/>
</dbReference>
<dbReference type="Gene3D" id="1.10.357.20">
    <property type="entry name" value="SLC41 divalent cation transporters, integral membrane domain"/>
    <property type="match status" value="1"/>
</dbReference>
<accession>A0A517WLW1</accession>